<feature type="region of interest" description="Disordered" evidence="5">
    <location>
        <begin position="54"/>
        <end position="84"/>
    </location>
</feature>
<keyword evidence="4" id="KW-0808">Transferase</keyword>
<dbReference type="Pfam" id="PF13411">
    <property type="entry name" value="MerR_1"/>
    <property type="match status" value="1"/>
</dbReference>
<keyword evidence="8" id="KW-1185">Reference proteome</keyword>
<evidence type="ECO:0000256" key="1">
    <source>
        <dbReference type="ARBA" id="ARBA00005163"/>
    </source>
</evidence>
<evidence type="ECO:0000256" key="2">
    <source>
        <dbReference type="ARBA" id="ARBA00010566"/>
    </source>
</evidence>
<dbReference type="Gene3D" id="1.10.230.10">
    <property type="entry name" value="Cytochrome P450-Terp, domain 2"/>
    <property type="match status" value="1"/>
</dbReference>
<dbReference type="InterPro" id="IPR016143">
    <property type="entry name" value="Citrate_synth-like_sm_a-sub"/>
</dbReference>
<name>A0ABT0JWL0_9ACTN</name>
<protein>
    <recommendedName>
        <fullName evidence="3">citrate synthase (unknown stereospecificity)</fullName>
        <ecNumber evidence="3">2.3.3.16</ecNumber>
    </recommendedName>
</protein>
<dbReference type="SUPFAM" id="SSF48256">
    <property type="entry name" value="Citrate synthase"/>
    <property type="match status" value="1"/>
</dbReference>
<evidence type="ECO:0000256" key="5">
    <source>
        <dbReference type="SAM" id="MobiDB-lite"/>
    </source>
</evidence>
<comment type="similarity">
    <text evidence="2">Belongs to the citrate synthase family.</text>
</comment>
<dbReference type="InterPro" id="IPR000551">
    <property type="entry name" value="MerR-type_HTH_dom"/>
</dbReference>
<reference evidence="7 8" key="1">
    <citation type="submission" date="2022-04" db="EMBL/GenBank/DDBJ databases">
        <title>Genome diversity in the genus Frankia.</title>
        <authorList>
            <person name="Carlos-Shanley C."/>
            <person name="Hahn D."/>
        </authorList>
    </citation>
    <scope>NUCLEOTIDE SEQUENCE [LARGE SCALE GENOMIC DNA]</scope>
    <source>
        <strain evidence="7 8">Ag45/Mut15</strain>
    </source>
</reference>
<dbReference type="Gene3D" id="1.10.1660.10">
    <property type="match status" value="1"/>
</dbReference>
<dbReference type="Pfam" id="PF00285">
    <property type="entry name" value="Citrate_synt"/>
    <property type="match status" value="1"/>
</dbReference>
<dbReference type="Gene3D" id="1.10.580.10">
    <property type="entry name" value="Citrate Synthase, domain 1"/>
    <property type="match status" value="1"/>
</dbReference>
<gene>
    <name evidence="7" type="ORF">MXD59_09115</name>
</gene>
<proteinExistence type="inferred from homology"/>
<organism evidence="7 8">
    <name type="scientific">Frankia umida</name>
    <dbReference type="NCBI Taxonomy" id="573489"/>
    <lineage>
        <taxon>Bacteria</taxon>
        <taxon>Bacillati</taxon>
        <taxon>Actinomycetota</taxon>
        <taxon>Actinomycetes</taxon>
        <taxon>Frankiales</taxon>
        <taxon>Frankiaceae</taxon>
        <taxon>Frankia</taxon>
    </lineage>
</organism>
<feature type="domain" description="HTH merR-type" evidence="6">
    <location>
        <begin position="9"/>
        <end position="55"/>
    </location>
</feature>
<dbReference type="PANTHER" id="PTHR11739:SF4">
    <property type="entry name" value="CITRATE SYNTHASE, PEROXISOMAL"/>
    <property type="match status" value="1"/>
</dbReference>
<dbReference type="PANTHER" id="PTHR11739">
    <property type="entry name" value="CITRATE SYNTHASE"/>
    <property type="match status" value="1"/>
</dbReference>
<evidence type="ECO:0000259" key="6">
    <source>
        <dbReference type="Pfam" id="PF13411"/>
    </source>
</evidence>
<dbReference type="SUPFAM" id="SSF46955">
    <property type="entry name" value="Putative DNA-binding domain"/>
    <property type="match status" value="1"/>
</dbReference>
<dbReference type="EMBL" id="JALKFT010000007">
    <property type="protein sequence ID" value="MCK9875932.1"/>
    <property type="molecule type" value="Genomic_DNA"/>
</dbReference>
<dbReference type="InterPro" id="IPR036969">
    <property type="entry name" value="Citrate_synthase_sf"/>
</dbReference>
<dbReference type="InterPro" id="IPR016142">
    <property type="entry name" value="Citrate_synth-like_lrg_a-sub"/>
</dbReference>
<dbReference type="Proteomes" id="UP001201873">
    <property type="component" value="Unassembled WGS sequence"/>
</dbReference>
<evidence type="ECO:0000256" key="3">
    <source>
        <dbReference type="ARBA" id="ARBA00012972"/>
    </source>
</evidence>
<evidence type="ECO:0000313" key="8">
    <source>
        <dbReference type="Proteomes" id="UP001201873"/>
    </source>
</evidence>
<dbReference type="RefSeq" id="WP_248824315.1">
    <property type="nucleotide sequence ID" value="NZ_JALKFT010000007.1"/>
</dbReference>
<comment type="pathway">
    <text evidence="1">Carbohydrate metabolism; tricarboxylic acid cycle.</text>
</comment>
<dbReference type="InterPro" id="IPR009061">
    <property type="entry name" value="DNA-bd_dom_put_sf"/>
</dbReference>
<comment type="caution">
    <text evidence="7">The sequence shown here is derived from an EMBL/GenBank/DDBJ whole genome shotgun (WGS) entry which is preliminary data.</text>
</comment>
<accession>A0ABT0JWL0</accession>
<evidence type="ECO:0000256" key="4">
    <source>
        <dbReference type="ARBA" id="ARBA00022679"/>
    </source>
</evidence>
<evidence type="ECO:0000313" key="7">
    <source>
        <dbReference type="EMBL" id="MCK9875932.1"/>
    </source>
</evidence>
<sequence length="439" mass="45777">MEDERARLTSREVAQRLGVKIETVYAYASRGLLHSRREPGRRDSTFDPAEVERLRESGRGGPGLAVGSARVPGGGGVDATSEGASGLPAVRTRVTVIEGGRLYYRGVDAVDLAARHRFEAVAGWLWQGRLDPVVPFVVPAELAAVLARVGALVPARARLTDRLRIAVPLAAANDPLRFDLREESVLLTARTLVAALVAAVARPSVGATGPSGASGASGPSGDEQGPLARRLWWGLTGSAGDQDALACLDQALGLLADHDLAVSTFAVRVAASARADPYAVVAAGLAALDGPLHGGASRLAHRMIKEVLDGDDAVGVLSERLRTGQPVPGFGHPAYPEGDPRARALLRALSAVPAARQACAAAHELVQAAGRERAPHPNIDLALAVLTLAAGMPADAGEVIFAVARSSGWLAHALEEYQERPLRLRPRGVYVGPPVIPTP</sequence>
<dbReference type="InterPro" id="IPR002020">
    <property type="entry name" value="Citrate_synthase"/>
</dbReference>
<dbReference type="EC" id="2.3.3.16" evidence="3"/>